<dbReference type="eggNOG" id="KOG0158">
    <property type="taxonomic scope" value="Eukaryota"/>
</dbReference>
<dbReference type="InterPro" id="IPR001128">
    <property type="entry name" value="Cyt_P450"/>
</dbReference>
<dbReference type="InterPro" id="IPR002401">
    <property type="entry name" value="Cyt_P450_E_grp-I"/>
</dbReference>
<dbReference type="SUPFAM" id="SSF48264">
    <property type="entry name" value="Cytochrome P450"/>
    <property type="match status" value="1"/>
</dbReference>
<keyword evidence="3 7" id="KW-0479">Metal-binding</keyword>
<dbReference type="Gene3D" id="1.10.630.10">
    <property type="entry name" value="Cytochrome P450"/>
    <property type="match status" value="1"/>
</dbReference>
<dbReference type="PANTHER" id="PTHR24305">
    <property type="entry name" value="CYTOCHROME P450"/>
    <property type="match status" value="1"/>
</dbReference>
<dbReference type="CDD" id="cd11060">
    <property type="entry name" value="CYP57A1-like"/>
    <property type="match status" value="1"/>
</dbReference>
<dbReference type="PRINTS" id="PR00463">
    <property type="entry name" value="EP450I"/>
</dbReference>
<dbReference type="PROSITE" id="PS00086">
    <property type="entry name" value="CYTOCHROME_P450"/>
    <property type="match status" value="1"/>
</dbReference>
<sequence length="527" mass="60034">MIIDNVPSDLTTKLACILLVLIPVVTLWRNHFNHGLNKYPAPFPASFTNIWRFLSVMHGKPQFTLRELHKKHGDIVRVGPNSLSFSSPDALKAIYGINHKLGKSGFYPVQMQISRGEVLQSLFGTQDQDYHMRLRRTVSNAFSMTSLIQYEPRVNETVRVFLAQTEKLYAAPGNVCNFILWLQYFAFDVITEITYSRRVGFIDKCQDVDGIIAWLGKIFDYQAPVGQMPWLDKLFVKNPVRTMLSKYGFIDNSSGTAIFSKARMAERLHEMEAKRASGKDELATDSMDLLNMFLKAQKQDPAFFDDSRLLTMTTSIALAGSDTTAISLAAVFYNLLKNPRCYQKLNEEIDSAVKTGSISNEGGIITWGDAQKLPYLHACIQETFRVHPSIGLILERLTPPQGLEIRGQFIPGGTIVGCNSWVLHYQREIFGDDVEVYRPERWLADPSSPSDQLRVKEMSKTMFHFGEGTRTCLGKHIALLEMYKLIPSLLRRFEIQLTTDEDWDLHNAWFVKPRKFDVKITARKTIN</sequence>
<evidence type="ECO:0000313" key="9">
    <source>
        <dbReference type="EMBL" id="EXJ78572.1"/>
    </source>
</evidence>
<evidence type="ECO:0008006" key="11">
    <source>
        <dbReference type="Google" id="ProtNLM"/>
    </source>
</evidence>
<dbReference type="AlphaFoldDB" id="W9XDM6"/>
<accession>W9XDM6</accession>
<comment type="cofactor">
    <cofactor evidence="1 7">
        <name>heme</name>
        <dbReference type="ChEBI" id="CHEBI:30413"/>
    </cofactor>
</comment>
<name>W9XDM6_9EURO</name>
<evidence type="ECO:0000256" key="7">
    <source>
        <dbReference type="PIRSR" id="PIRSR602401-1"/>
    </source>
</evidence>
<comment type="similarity">
    <text evidence="2 8">Belongs to the cytochrome P450 family.</text>
</comment>
<keyword evidence="6 8" id="KW-0503">Monooxygenase</keyword>
<evidence type="ECO:0000256" key="4">
    <source>
        <dbReference type="ARBA" id="ARBA00023002"/>
    </source>
</evidence>
<dbReference type="EMBL" id="AMWN01000011">
    <property type="protein sequence ID" value="EXJ78572.1"/>
    <property type="molecule type" value="Genomic_DNA"/>
</dbReference>
<keyword evidence="7 8" id="KW-0349">Heme</keyword>
<dbReference type="FunFam" id="1.10.630.10:FF:000050">
    <property type="entry name" value="Cytochrome P450 monooxygenase"/>
    <property type="match status" value="1"/>
</dbReference>
<feature type="binding site" description="axial binding residue" evidence="7">
    <location>
        <position position="472"/>
    </location>
    <ligand>
        <name>heme</name>
        <dbReference type="ChEBI" id="CHEBI:30413"/>
    </ligand>
    <ligandPart>
        <name>Fe</name>
        <dbReference type="ChEBI" id="CHEBI:18248"/>
    </ligandPart>
</feature>
<reference evidence="9 10" key="1">
    <citation type="submission" date="2013-03" db="EMBL/GenBank/DDBJ databases">
        <title>The Genome Sequence of Capronia coronata CBS 617.96.</title>
        <authorList>
            <consortium name="The Broad Institute Genomics Platform"/>
            <person name="Cuomo C."/>
            <person name="de Hoog S."/>
            <person name="Gorbushina A."/>
            <person name="Walker B."/>
            <person name="Young S.K."/>
            <person name="Zeng Q."/>
            <person name="Gargeya S."/>
            <person name="Fitzgerald M."/>
            <person name="Haas B."/>
            <person name="Abouelleil A."/>
            <person name="Allen A.W."/>
            <person name="Alvarado L."/>
            <person name="Arachchi H.M."/>
            <person name="Berlin A.M."/>
            <person name="Chapman S.B."/>
            <person name="Gainer-Dewar J."/>
            <person name="Goldberg J."/>
            <person name="Griggs A."/>
            <person name="Gujja S."/>
            <person name="Hansen M."/>
            <person name="Howarth C."/>
            <person name="Imamovic A."/>
            <person name="Ireland A."/>
            <person name="Larimer J."/>
            <person name="McCowan C."/>
            <person name="Murphy C."/>
            <person name="Pearson M."/>
            <person name="Poon T.W."/>
            <person name="Priest M."/>
            <person name="Roberts A."/>
            <person name="Saif S."/>
            <person name="Shea T."/>
            <person name="Sisk P."/>
            <person name="Sykes S."/>
            <person name="Wortman J."/>
            <person name="Nusbaum C."/>
            <person name="Birren B."/>
        </authorList>
    </citation>
    <scope>NUCLEOTIDE SEQUENCE [LARGE SCALE GENOMIC DNA]</scope>
    <source>
        <strain evidence="9 10">CBS 617.96</strain>
    </source>
</reference>
<protein>
    <recommendedName>
        <fullName evidence="11">Cytochrome P450 oxidoreductase</fullName>
    </recommendedName>
</protein>
<dbReference type="STRING" id="1182541.W9XDM6"/>
<keyword evidence="4 8" id="KW-0560">Oxidoreductase</keyword>
<evidence type="ECO:0000256" key="2">
    <source>
        <dbReference type="ARBA" id="ARBA00010617"/>
    </source>
</evidence>
<proteinExistence type="inferred from homology"/>
<dbReference type="GO" id="GO:0005506">
    <property type="term" value="F:iron ion binding"/>
    <property type="evidence" value="ECO:0007669"/>
    <property type="project" value="InterPro"/>
</dbReference>
<dbReference type="InterPro" id="IPR017972">
    <property type="entry name" value="Cyt_P450_CS"/>
</dbReference>
<evidence type="ECO:0000256" key="1">
    <source>
        <dbReference type="ARBA" id="ARBA00001971"/>
    </source>
</evidence>
<organism evidence="9 10">
    <name type="scientific">Capronia coronata CBS 617.96</name>
    <dbReference type="NCBI Taxonomy" id="1182541"/>
    <lineage>
        <taxon>Eukaryota</taxon>
        <taxon>Fungi</taxon>
        <taxon>Dikarya</taxon>
        <taxon>Ascomycota</taxon>
        <taxon>Pezizomycotina</taxon>
        <taxon>Eurotiomycetes</taxon>
        <taxon>Chaetothyriomycetidae</taxon>
        <taxon>Chaetothyriales</taxon>
        <taxon>Herpotrichiellaceae</taxon>
        <taxon>Capronia</taxon>
    </lineage>
</organism>
<dbReference type="HOGENOM" id="CLU_001570_14_0_1"/>
<evidence type="ECO:0000256" key="8">
    <source>
        <dbReference type="RuleBase" id="RU000461"/>
    </source>
</evidence>
<evidence type="ECO:0000256" key="3">
    <source>
        <dbReference type="ARBA" id="ARBA00022723"/>
    </source>
</evidence>
<dbReference type="GeneID" id="19163819"/>
<evidence type="ECO:0000256" key="5">
    <source>
        <dbReference type="ARBA" id="ARBA00023004"/>
    </source>
</evidence>
<comment type="caution">
    <text evidence="9">The sequence shown here is derived from an EMBL/GenBank/DDBJ whole genome shotgun (WGS) entry which is preliminary data.</text>
</comment>
<evidence type="ECO:0000313" key="10">
    <source>
        <dbReference type="Proteomes" id="UP000019484"/>
    </source>
</evidence>
<dbReference type="OrthoDB" id="3934656at2759"/>
<keyword evidence="5 7" id="KW-0408">Iron</keyword>
<dbReference type="InterPro" id="IPR050121">
    <property type="entry name" value="Cytochrome_P450_monoxygenase"/>
</dbReference>
<keyword evidence="10" id="KW-1185">Reference proteome</keyword>
<dbReference type="GO" id="GO:0004497">
    <property type="term" value="F:monooxygenase activity"/>
    <property type="evidence" value="ECO:0007669"/>
    <property type="project" value="UniProtKB-KW"/>
</dbReference>
<dbReference type="RefSeq" id="XP_007728020.1">
    <property type="nucleotide sequence ID" value="XM_007729830.1"/>
</dbReference>
<dbReference type="InterPro" id="IPR036396">
    <property type="entry name" value="Cyt_P450_sf"/>
</dbReference>
<dbReference type="GO" id="GO:0016705">
    <property type="term" value="F:oxidoreductase activity, acting on paired donors, with incorporation or reduction of molecular oxygen"/>
    <property type="evidence" value="ECO:0007669"/>
    <property type="project" value="InterPro"/>
</dbReference>
<dbReference type="GO" id="GO:0020037">
    <property type="term" value="F:heme binding"/>
    <property type="evidence" value="ECO:0007669"/>
    <property type="project" value="InterPro"/>
</dbReference>
<dbReference type="Proteomes" id="UP000019484">
    <property type="component" value="Unassembled WGS sequence"/>
</dbReference>
<dbReference type="PANTHER" id="PTHR24305:SF232">
    <property type="entry name" value="P450, PUTATIVE (EUROFUNG)-RELATED"/>
    <property type="match status" value="1"/>
</dbReference>
<evidence type="ECO:0000256" key="6">
    <source>
        <dbReference type="ARBA" id="ARBA00023033"/>
    </source>
</evidence>
<dbReference type="Pfam" id="PF00067">
    <property type="entry name" value="p450"/>
    <property type="match status" value="1"/>
</dbReference>
<gene>
    <name evidence="9" type="ORF">A1O1_08973</name>
</gene>
<dbReference type="PRINTS" id="PR00385">
    <property type="entry name" value="P450"/>
</dbReference>